<dbReference type="GO" id="GO:0005886">
    <property type="term" value="C:plasma membrane"/>
    <property type="evidence" value="ECO:0007669"/>
    <property type="project" value="TreeGrafter"/>
</dbReference>
<feature type="transmembrane region" description="Helical" evidence="10">
    <location>
        <begin position="427"/>
        <end position="444"/>
    </location>
</feature>
<comment type="subcellular location">
    <subcellularLocation>
        <location evidence="1">Membrane</location>
        <topology evidence="1">Multi-pass membrane protein</topology>
    </subcellularLocation>
</comment>
<organism evidence="11 12">
    <name type="scientific">Dimorphilus gyrociliatus</name>
    <dbReference type="NCBI Taxonomy" id="2664684"/>
    <lineage>
        <taxon>Eukaryota</taxon>
        <taxon>Metazoa</taxon>
        <taxon>Spiralia</taxon>
        <taxon>Lophotrochozoa</taxon>
        <taxon>Annelida</taxon>
        <taxon>Polychaeta</taxon>
        <taxon>Polychaeta incertae sedis</taxon>
        <taxon>Dinophilidae</taxon>
        <taxon>Dimorphilus</taxon>
    </lineage>
</organism>
<evidence type="ECO:0000256" key="9">
    <source>
        <dbReference type="RuleBase" id="RU003732"/>
    </source>
</evidence>
<protein>
    <recommendedName>
        <fullName evidence="9">Transporter</fullName>
    </recommendedName>
</protein>
<feature type="binding site" evidence="8">
    <location>
        <position position="44"/>
    </location>
    <ligand>
        <name>Na(+)</name>
        <dbReference type="ChEBI" id="CHEBI:29101"/>
        <label>2</label>
    </ligand>
</feature>
<evidence type="ECO:0000256" key="5">
    <source>
        <dbReference type="ARBA" id="ARBA00022989"/>
    </source>
</evidence>
<feature type="transmembrane region" description="Helical" evidence="10">
    <location>
        <begin position="301"/>
        <end position="318"/>
    </location>
</feature>
<evidence type="ECO:0000256" key="8">
    <source>
        <dbReference type="PIRSR" id="PIRSR600175-1"/>
    </source>
</evidence>
<keyword evidence="9" id="KW-0769">Symport</keyword>
<gene>
    <name evidence="11" type="ORF">DGYR_LOCUS7672</name>
</gene>
<evidence type="ECO:0000313" key="12">
    <source>
        <dbReference type="Proteomes" id="UP000549394"/>
    </source>
</evidence>
<feature type="binding site" evidence="8">
    <location>
        <position position="304"/>
    </location>
    <ligand>
        <name>Na(+)</name>
        <dbReference type="ChEBI" id="CHEBI:29101"/>
        <label>1</label>
    </ligand>
</feature>
<evidence type="ECO:0000256" key="1">
    <source>
        <dbReference type="ARBA" id="ARBA00004141"/>
    </source>
</evidence>
<feature type="transmembrane region" description="Helical" evidence="10">
    <location>
        <begin position="35"/>
        <end position="53"/>
    </location>
</feature>
<keyword evidence="8" id="KW-0479">Metal-binding</keyword>
<feature type="transmembrane region" description="Helical" evidence="10">
    <location>
        <begin position="65"/>
        <end position="86"/>
    </location>
</feature>
<dbReference type="Proteomes" id="UP000549394">
    <property type="component" value="Unassembled WGS sequence"/>
</dbReference>
<feature type="binding site" evidence="8">
    <location>
        <position position="48"/>
    </location>
    <ligand>
        <name>Na(+)</name>
        <dbReference type="ChEBI" id="CHEBI:29101"/>
        <label>1</label>
    </ligand>
</feature>
<accession>A0A7I8VVE4</accession>
<evidence type="ECO:0000313" key="11">
    <source>
        <dbReference type="EMBL" id="CAD5119425.1"/>
    </source>
</evidence>
<name>A0A7I8VVE4_9ANNE</name>
<keyword evidence="3 9" id="KW-0813">Transport</keyword>
<keyword evidence="4 9" id="KW-0812">Transmembrane</keyword>
<evidence type="ECO:0000256" key="2">
    <source>
        <dbReference type="ARBA" id="ARBA00006459"/>
    </source>
</evidence>
<feature type="transmembrane region" description="Helical" evidence="10">
    <location>
        <begin position="330"/>
        <end position="351"/>
    </location>
</feature>
<keyword evidence="6 10" id="KW-0472">Membrane</keyword>
<keyword evidence="7" id="KW-0325">Glycoprotein</keyword>
<feature type="transmembrane region" description="Helical" evidence="10">
    <location>
        <begin position="381"/>
        <end position="401"/>
    </location>
</feature>
<dbReference type="Pfam" id="PF00209">
    <property type="entry name" value="SNF"/>
    <property type="match status" value="1"/>
</dbReference>
<feature type="transmembrane region" description="Helical" evidence="10">
    <location>
        <begin position="221"/>
        <end position="239"/>
    </location>
</feature>
<evidence type="ECO:0000256" key="6">
    <source>
        <dbReference type="ARBA" id="ARBA00023136"/>
    </source>
</evidence>
<dbReference type="AlphaFoldDB" id="A0A7I8VVE4"/>
<feature type="binding site" evidence="8">
    <location>
        <position position="401"/>
    </location>
    <ligand>
        <name>Na(+)</name>
        <dbReference type="ChEBI" id="CHEBI:29101"/>
        <label>1</label>
    </ligand>
</feature>
<dbReference type="PROSITE" id="PS00610">
    <property type="entry name" value="NA_NEUROTRAN_SYMP_1"/>
    <property type="match status" value="1"/>
</dbReference>
<keyword evidence="5 10" id="KW-1133">Transmembrane helix</keyword>
<feature type="transmembrane region" description="Helical" evidence="10">
    <location>
        <begin position="107"/>
        <end position="134"/>
    </location>
</feature>
<evidence type="ECO:0000256" key="3">
    <source>
        <dbReference type="ARBA" id="ARBA00022448"/>
    </source>
</evidence>
<evidence type="ECO:0000256" key="7">
    <source>
        <dbReference type="ARBA" id="ARBA00023180"/>
    </source>
</evidence>
<dbReference type="PRINTS" id="PR00176">
    <property type="entry name" value="NANEUSMPORT"/>
</dbReference>
<feature type="binding site" evidence="8">
    <location>
        <position position="41"/>
    </location>
    <ligand>
        <name>Na(+)</name>
        <dbReference type="ChEBI" id="CHEBI:29101"/>
        <label>1</label>
    </ligand>
</feature>
<feature type="binding site" evidence="8">
    <location>
        <position position="43"/>
    </location>
    <ligand>
        <name>Na(+)</name>
        <dbReference type="ChEBI" id="CHEBI:29101"/>
        <label>1</label>
    </ligand>
</feature>
<feature type="transmembrane region" description="Helical" evidence="10">
    <location>
        <begin position="543"/>
        <end position="564"/>
    </location>
</feature>
<dbReference type="GO" id="GO:0005283">
    <property type="term" value="F:amino acid:sodium symporter activity"/>
    <property type="evidence" value="ECO:0007669"/>
    <property type="project" value="TreeGrafter"/>
</dbReference>
<comment type="caution">
    <text evidence="11">The sequence shown here is derived from an EMBL/GenBank/DDBJ whole genome shotgun (WGS) entry which is preliminary data.</text>
</comment>
<dbReference type="GO" id="GO:0046872">
    <property type="term" value="F:metal ion binding"/>
    <property type="evidence" value="ECO:0007669"/>
    <property type="project" value="UniProtKB-KW"/>
</dbReference>
<dbReference type="EMBL" id="CAJFCJ010000010">
    <property type="protein sequence ID" value="CAD5119425.1"/>
    <property type="molecule type" value="Genomic_DNA"/>
</dbReference>
<sequence length="622" mass="70515">MFGKNKKGSMVIANKVACEGDENDKRGNWSGRFDFILSSVGYAVGLGNIWRFPFKAYENGGASFLIPYVIMLIFAGLPLFFLEMAFGQYGSLGPISVWAAMPLFKGLGYAMVIISALVCIYYNMIIAYGFYYLFASFRSDVPWSECKDEWITKYNCSLRDLGENATIRREEIRAQCDNGTLPIGSNYGLMCNPVSPAQIYWEREVLDISGGIDDATSEFKWYLVLCLLLSWIVVFLCLIKGIKSSGKVVYFTAVFPYIVIIILLIRGSLLDGAKDGIEYYVIPKWENLKDSKPWHDAATQIFYSLGVAFGGLETMASYNKFKNNVYRDAIFVAILNCFTSILAGFAVFALIGHMSHRSGLPIEDVVDGGPGLVFIVYPEGIAMMPVSTFWSILFFIMLLTLGLDSQFTMMETVITAISDEFKTLRKYKIIFTAFICSLFFLIGLPQCSRGGIYVMQLFDNYSASYALMIVSLLELIAIAWIYDFRRFSRDIKCMLGFKPDYYWLAMWIFCTPALILFILGFSIRNYQKFKYGGYVYPDWANGLGWLMVAAALFVIPLLALIELFKAYKSSGSFQKAITIAVSSTSEWGPYRDEYREERELVERDYKESCSTNPAFKFEDQKI</sequence>
<feature type="transmembrane region" description="Helical" evidence="10">
    <location>
        <begin position="502"/>
        <end position="523"/>
    </location>
</feature>
<dbReference type="InterPro" id="IPR000175">
    <property type="entry name" value="Na/ntran_symport"/>
</dbReference>
<feature type="binding site" evidence="8">
    <location>
        <position position="404"/>
    </location>
    <ligand>
        <name>Na(+)</name>
        <dbReference type="ChEBI" id="CHEBI:29101"/>
        <label>1</label>
    </ligand>
</feature>
<feature type="binding site" evidence="8">
    <location>
        <position position="405"/>
    </location>
    <ligand>
        <name>Na(+)</name>
        <dbReference type="ChEBI" id="CHEBI:29101"/>
        <label>1</label>
    </ligand>
</feature>
<comment type="similarity">
    <text evidence="2 9">Belongs to the sodium:neurotransmitter symporter (SNF) (TC 2.A.22) family.</text>
</comment>
<keyword evidence="8" id="KW-0915">Sodium</keyword>
<dbReference type="SUPFAM" id="SSF161070">
    <property type="entry name" value="SNF-like"/>
    <property type="match status" value="1"/>
</dbReference>
<dbReference type="GO" id="GO:0089718">
    <property type="term" value="P:amino acid import across plasma membrane"/>
    <property type="evidence" value="ECO:0007669"/>
    <property type="project" value="TreeGrafter"/>
</dbReference>
<reference evidence="11 12" key="1">
    <citation type="submission" date="2020-08" db="EMBL/GenBank/DDBJ databases">
        <authorList>
            <person name="Hejnol A."/>
        </authorList>
    </citation>
    <scope>NUCLEOTIDE SEQUENCE [LARGE SCALE GENOMIC DNA]</scope>
</reference>
<dbReference type="OrthoDB" id="6581954at2759"/>
<dbReference type="PANTHER" id="PTHR11616">
    <property type="entry name" value="SODIUM/CHLORIDE DEPENDENT TRANSPORTER"/>
    <property type="match status" value="1"/>
</dbReference>
<dbReference type="PANTHER" id="PTHR11616:SF321">
    <property type="entry name" value="SODIUM-DEPENDENT NUTRIENT AMINO ACID TRANSPORTER 1-RELATED"/>
    <property type="match status" value="1"/>
</dbReference>
<evidence type="ECO:0000256" key="4">
    <source>
        <dbReference type="ARBA" id="ARBA00022692"/>
    </source>
</evidence>
<keyword evidence="12" id="KW-1185">Reference proteome</keyword>
<evidence type="ECO:0000256" key="10">
    <source>
        <dbReference type="SAM" id="Phobius"/>
    </source>
</evidence>
<feature type="binding site" evidence="8">
    <location>
        <position position="336"/>
    </location>
    <ligand>
        <name>Na(+)</name>
        <dbReference type="ChEBI" id="CHEBI:29101"/>
        <label>1</label>
    </ligand>
</feature>
<proteinExistence type="inferred from homology"/>
<feature type="transmembrane region" description="Helical" evidence="10">
    <location>
        <begin position="248"/>
        <end position="265"/>
    </location>
</feature>
<dbReference type="InterPro" id="IPR037272">
    <property type="entry name" value="SNS_sf"/>
</dbReference>
<feature type="transmembrane region" description="Helical" evidence="10">
    <location>
        <begin position="464"/>
        <end position="482"/>
    </location>
</feature>
<dbReference type="PROSITE" id="PS50267">
    <property type="entry name" value="NA_NEUROTRAN_SYMP_3"/>
    <property type="match status" value="1"/>
</dbReference>